<keyword evidence="1" id="KW-0732">Signal</keyword>
<protein>
    <submittedName>
        <fullName evidence="3">SGNH hydrolase-type esterase domain-containing protein</fullName>
    </submittedName>
</protein>
<evidence type="ECO:0000313" key="3">
    <source>
        <dbReference type="EMBL" id="KAK3692659.1"/>
    </source>
</evidence>
<dbReference type="Pfam" id="PF13472">
    <property type="entry name" value="Lipase_GDSL_2"/>
    <property type="match status" value="1"/>
</dbReference>
<feature type="chain" id="PRO_5041945193" evidence="1">
    <location>
        <begin position="19"/>
        <end position="405"/>
    </location>
</feature>
<dbReference type="InterPro" id="IPR013830">
    <property type="entry name" value="SGNH_hydro"/>
</dbReference>
<dbReference type="EMBL" id="JAULSO010000001">
    <property type="protein sequence ID" value="KAK3692659.1"/>
    <property type="molecule type" value="Genomic_DNA"/>
</dbReference>
<reference evidence="3" key="1">
    <citation type="journal article" date="2023" name="Mol. Phylogenet. Evol.">
        <title>Genome-scale phylogeny and comparative genomics of the fungal order Sordariales.</title>
        <authorList>
            <person name="Hensen N."/>
            <person name="Bonometti L."/>
            <person name="Westerberg I."/>
            <person name="Brannstrom I.O."/>
            <person name="Guillou S."/>
            <person name="Cros-Aarteil S."/>
            <person name="Calhoun S."/>
            <person name="Haridas S."/>
            <person name="Kuo A."/>
            <person name="Mondo S."/>
            <person name="Pangilinan J."/>
            <person name="Riley R."/>
            <person name="LaButti K."/>
            <person name="Andreopoulos B."/>
            <person name="Lipzen A."/>
            <person name="Chen C."/>
            <person name="Yan M."/>
            <person name="Daum C."/>
            <person name="Ng V."/>
            <person name="Clum A."/>
            <person name="Steindorff A."/>
            <person name="Ohm R.A."/>
            <person name="Martin F."/>
            <person name="Silar P."/>
            <person name="Natvig D.O."/>
            <person name="Lalanne C."/>
            <person name="Gautier V."/>
            <person name="Ament-Velasquez S.L."/>
            <person name="Kruys A."/>
            <person name="Hutchinson M.I."/>
            <person name="Powell A.J."/>
            <person name="Barry K."/>
            <person name="Miller A.N."/>
            <person name="Grigoriev I.V."/>
            <person name="Debuchy R."/>
            <person name="Gladieux P."/>
            <person name="Hiltunen Thoren M."/>
            <person name="Johannesson H."/>
        </authorList>
    </citation>
    <scope>NUCLEOTIDE SEQUENCE</scope>
    <source>
        <strain evidence="3">CBS 314.62</strain>
    </source>
</reference>
<dbReference type="PANTHER" id="PTHR37981:SF1">
    <property type="entry name" value="SGNH HYDROLASE-TYPE ESTERASE DOMAIN-CONTAINING PROTEIN"/>
    <property type="match status" value="1"/>
</dbReference>
<feature type="domain" description="SGNH hydrolase-type esterase" evidence="2">
    <location>
        <begin position="42"/>
        <end position="277"/>
    </location>
</feature>
<dbReference type="SUPFAM" id="SSF52266">
    <property type="entry name" value="SGNH hydrolase"/>
    <property type="match status" value="1"/>
</dbReference>
<name>A0AAE0XFW8_9PEZI</name>
<dbReference type="PANTHER" id="PTHR37981">
    <property type="entry name" value="LIPASE 2"/>
    <property type="match status" value="1"/>
</dbReference>
<evidence type="ECO:0000256" key="1">
    <source>
        <dbReference type="SAM" id="SignalP"/>
    </source>
</evidence>
<sequence length="405" mass="43980">MLPLSFLSLLLLAPPAKTTTTPTSTQHVLRPAPQHRKTGFAAFGDSYSAGIGTPLPSNNTSSACRRGAGAYPVLLAQDLTTATTTTTSFQWLSCTGATTHDLLSTPSGTSGTSQIDAFNASLDADFATLSIGGNDLGFFAVINACVFRFYGPSSGTCAAALAAADDLLRDPGFEQRLSLILLEILDRARWWEKPGFSVAVTGYARFFAAETDACDSASMSVWRGGPVLSKDIRRRMNALVDAVNRKLRAGVEGANQRFAGEKPRVVFVDFDDAFEGHRFCEEGVSEPDYEREDTWFFLPGARDVPADDDDTVAEMGVIPGDSVLVDPARCLRGAEASGDWGDLAVCYMAMARRQHPELAPSHDRVLPQGSMWYVPTYYGKTFHPRSLGHRVVRDQIYKVWEENGL</sequence>
<feature type="signal peptide" evidence="1">
    <location>
        <begin position="1"/>
        <end position="18"/>
    </location>
</feature>
<dbReference type="InterPro" id="IPR036514">
    <property type="entry name" value="SGNH_hydro_sf"/>
</dbReference>
<proteinExistence type="predicted"/>
<dbReference type="GO" id="GO:0016788">
    <property type="term" value="F:hydrolase activity, acting on ester bonds"/>
    <property type="evidence" value="ECO:0007669"/>
    <property type="project" value="InterPro"/>
</dbReference>
<reference evidence="3" key="2">
    <citation type="submission" date="2023-06" db="EMBL/GenBank/DDBJ databases">
        <authorList>
            <consortium name="Lawrence Berkeley National Laboratory"/>
            <person name="Haridas S."/>
            <person name="Hensen N."/>
            <person name="Bonometti L."/>
            <person name="Westerberg I."/>
            <person name="Brannstrom I.O."/>
            <person name="Guillou S."/>
            <person name="Cros-Aarteil S."/>
            <person name="Calhoun S."/>
            <person name="Kuo A."/>
            <person name="Mondo S."/>
            <person name="Pangilinan J."/>
            <person name="Riley R."/>
            <person name="Labutti K."/>
            <person name="Andreopoulos B."/>
            <person name="Lipzen A."/>
            <person name="Chen C."/>
            <person name="Yanf M."/>
            <person name="Daum C."/>
            <person name="Ng V."/>
            <person name="Clum A."/>
            <person name="Steindorff A."/>
            <person name="Ohm R."/>
            <person name="Martin F."/>
            <person name="Silar P."/>
            <person name="Natvig D."/>
            <person name="Lalanne C."/>
            <person name="Gautier V."/>
            <person name="Ament-Velasquez S.L."/>
            <person name="Kruys A."/>
            <person name="Hutchinson M.I."/>
            <person name="Powell A.J."/>
            <person name="Barry K."/>
            <person name="Miller A.N."/>
            <person name="Grigoriev I.V."/>
            <person name="Debuchy R."/>
            <person name="Gladieux P."/>
            <person name="Thoren M.H."/>
            <person name="Johannesson H."/>
        </authorList>
    </citation>
    <scope>NUCLEOTIDE SEQUENCE</scope>
    <source>
        <strain evidence="3">CBS 314.62</strain>
    </source>
</reference>
<dbReference type="GO" id="GO:0006629">
    <property type="term" value="P:lipid metabolic process"/>
    <property type="evidence" value="ECO:0007669"/>
    <property type="project" value="TreeGrafter"/>
</dbReference>
<dbReference type="Gene3D" id="3.40.50.1110">
    <property type="entry name" value="SGNH hydrolase"/>
    <property type="match status" value="1"/>
</dbReference>
<gene>
    <name evidence="3" type="ORF">B0T22DRAFT_21463</name>
</gene>
<dbReference type="AlphaFoldDB" id="A0AAE0XFW8"/>
<keyword evidence="4" id="KW-1185">Reference proteome</keyword>
<evidence type="ECO:0000313" key="4">
    <source>
        <dbReference type="Proteomes" id="UP001270362"/>
    </source>
</evidence>
<evidence type="ECO:0000259" key="2">
    <source>
        <dbReference type="Pfam" id="PF13472"/>
    </source>
</evidence>
<dbReference type="CDD" id="cd01823">
    <property type="entry name" value="SEST_like"/>
    <property type="match status" value="1"/>
</dbReference>
<dbReference type="Proteomes" id="UP001270362">
    <property type="component" value="Unassembled WGS sequence"/>
</dbReference>
<organism evidence="3 4">
    <name type="scientific">Podospora appendiculata</name>
    <dbReference type="NCBI Taxonomy" id="314037"/>
    <lineage>
        <taxon>Eukaryota</taxon>
        <taxon>Fungi</taxon>
        <taxon>Dikarya</taxon>
        <taxon>Ascomycota</taxon>
        <taxon>Pezizomycotina</taxon>
        <taxon>Sordariomycetes</taxon>
        <taxon>Sordariomycetidae</taxon>
        <taxon>Sordariales</taxon>
        <taxon>Podosporaceae</taxon>
        <taxon>Podospora</taxon>
    </lineage>
</organism>
<dbReference type="InterPro" id="IPR037460">
    <property type="entry name" value="SEST-like"/>
</dbReference>
<accession>A0AAE0XFW8</accession>
<keyword evidence="3" id="KW-0378">Hydrolase</keyword>
<comment type="caution">
    <text evidence="3">The sequence shown here is derived from an EMBL/GenBank/DDBJ whole genome shotgun (WGS) entry which is preliminary data.</text>
</comment>